<dbReference type="PANTHER" id="PTHR46513">
    <property type="entry name" value="VITELLOGENIN RECEPTOR-LIKE PROTEIN-RELATED-RELATED"/>
    <property type="match status" value="1"/>
</dbReference>
<proteinExistence type="predicted"/>
<evidence type="ECO:0000313" key="9">
    <source>
        <dbReference type="RefSeq" id="XP_022093523.1"/>
    </source>
</evidence>
<evidence type="ECO:0000256" key="5">
    <source>
        <dbReference type="ARBA" id="ARBA00023180"/>
    </source>
</evidence>
<dbReference type="Gene3D" id="2.120.10.30">
    <property type="entry name" value="TolB, C-terminal domain"/>
    <property type="match status" value="1"/>
</dbReference>
<dbReference type="AlphaFoldDB" id="A0A8B7YJU4"/>
<dbReference type="OrthoDB" id="9990982at2759"/>
<keyword evidence="3" id="KW-0677">Repeat</keyword>
<dbReference type="FunFam" id="2.120.10.30:FF:000241">
    <property type="entry name" value="Low-density lipoprotein receptor-related protein 6"/>
    <property type="match status" value="1"/>
</dbReference>
<dbReference type="RefSeq" id="XP_022093523.1">
    <property type="nucleotide sequence ID" value="XM_022237831.1"/>
</dbReference>
<evidence type="ECO:0000256" key="4">
    <source>
        <dbReference type="ARBA" id="ARBA00023157"/>
    </source>
</evidence>
<accession>A0A8B7YJU4</accession>
<dbReference type="PROSITE" id="PS51120">
    <property type="entry name" value="LDLRB"/>
    <property type="match status" value="4"/>
</dbReference>
<evidence type="ECO:0000256" key="2">
    <source>
        <dbReference type="ARBA" id="ARBA00022729"/>
    </source>
</evidence>
<dbReference type="GeneID" id="110980826"/>
<dbReference type="InterPro" id="IPR000033">
    <property type="entry name" value="LDLR_classB_rpt"/>
</dbReference>
<evidence type="ECO:0000256" key="1">
    <source>
        <dbReference type="ARBA" id="ARBA00022536"/>
    </source>
</evidence>
<dbReference type="OMA" id="DHINTND"/>
<feature type="chain" id="PRO_5034478731" evidence="7">
    <location>
        <begin position="21"/>
        <end position="355"/>
    </location>
</feature>
<dbReference type="Proteomes" id="UP000694845">
    <property type="component" value="Unplaced"/>
</dbReference>
<dbReference type="SUPFAM" id="SSF63825">
    <property type="entry name" value="YWTD domain"/>
    <property type="match status" value="1"/>
</dbReference>
<keyword evidence="1" id="KW-0245">EGF-like domain</keyword>
<reference evidence="9" key="1">
    <citation type="submission" date="2025-08" db="UniProtKB">
        <authorList>
            <consortium name="RefSeq"/>
        </authorList>
    </citation>
    <scope>IDENTIFICATION</scope>
</reference>
<feature type="repeat" description="LDL-receptor class B" evidence="6">
    <location>
        <begin position="112"/>
        <end position="155"/>
    </location>
</feature>
<evidence type="ECO:0000313" key="8">
    <source>
        <dbReference type="Proteomes" id="UP000694845"/>
    </source>
</evidence>
<protein>
    <submittedName>
        <fullName evidence="9">Low-density lipoprotein receptor-related protein 4-like</fullName>
    </submittedName>
</protein>
<dbReference type="Pfam" id="PF00058">
    <property type="entry name" value="Ldl_recept_b"/>
    <property type="match status" value="3"/>
</dbReference>
<keyword evidence="5" id="KW-0325">Glycoprotein</keyword>
<evidence type="ECO:0000256" key="7">
    <source>
        <dbReference type="SAM" id="SignalP"/>
    </source>
</evidence>
<name>A0A8B7YJU4_ACAPL</name>
<dbReference type="KEGG" id="aplc:110980826"/>
<evidence type="ECO:0000256" key="3">
    <source>
        <dbReference type="ARBA" id="ARBA00022737"/>
    </source>
</evidence>
<dbReference type="SMART" id="SM00135">
    <property type="entry name" value="LY"/>
    <property type="match status" value="5"/>
</dbReference>
<keyword evidence="8" id="KW-1185">Reference proteome</keyword>
<feature type="repeat" description="LDL-receptor class B" evidence="6">
    <location>
        <begin position="200"/>
        <end position="242"/>
    </location>
</feature>
<feature type="signal peptide" evidence="7">
    <location>
        <begin position="1"/>
        <end position="20"/>
    </location>
</feature>
<dbReference type="PANTHER" id="PTHR46513:SF44">
    <property type="entry name" value="LDL RECEPTOR RELATED PROTEIN 4"/>
    <property type="match status" value="1"/>
</dbReference>
<dbReference type="InterPro" id="IPR011042">
    <property type="entry name" value="6-blade_b-propeller_TolB-like"/>
</dbReference>
<feature type="repeat" description="LDL-receptor class B" evidence="6">
    <location>
        <begin position="156"/>
        <end position="199"/>
    </location>
</feature>
<dbReference type="InterPro" id="IPR050778">
    <property type="entry name" value="Cueball_EGF_LRP_Nidogen"/>
</dbReference>
<gene>
    <name evidence="9" type="primary">LOC110980826</name>
</gene>
<keyword evidence="2 7" id="KW-0732">Signal</keyword>
<feature type="repeat" description="LDL-receptor class B" evidence="6">
    <location>
        <begin position="69"/>
        <end position="111"/>
    </location>
</feature>
<organism evidence="8 9">
    <name type="scientific">Acanthaster planci</name>
    <name type="common">Crown-of-thorns starfish</name>
    <dbReference type="NCBI Taxonomy" id="133434"/>
    <lineage>
        <taxon>Eukaryota</taxon>
        <taxon>Metazoa</taxon>
        <taxon>Echinodermata</taxon>
        <taxon>Eleutherozoa</taxon>
        <taxon>Asterozoa</taxon>
        <taxon>Asteroidea</taxon>
        <taxon>Valvatacea</taxon>
        <taxon>Valvatida</taxon>
        <taxon>Acanthasteridae</taxon>
        <taxon>Acanthaster</taxon>
    </lineage>
</organism>
<sequence length="355" mass="39338">MNSNSVCSFYLLFLAANANGYNTSTDFVLVADRVNAAIFIGDLGDFDLSPLPLGNLSAPIAVDYDPVDGMVYWTDFVDTTILRAHLDGSRREILIWSGLVEPNGLALDYHTRLMFWTDGRRGNKIERASMDGGDRRVIVSQHLKKPRAIAVDQKERHIYWSSWGNRAKIERADYNGNHRMVLVDASIIWPNGIALDLTGGLLYWGDAQRNTLERSDLSGNNRRTLFNFTGIYPFDLAVHGDTLYWTDWNSDFVLKLNMTQMEVYAAGSHIFSRATGIHVHCTQGSPINAGTDHINTNDPTPLAFSESTASLPTTIAPVVENGIDAWDGISHRSAGAVHLANIFPMVVIQVLLVSI</sequence>
<evidence type="ECO:0000256" key="6">
    <source>
        <dbReference type="PROSITE-ProRule" id="PRU00461"/>
    </source>
</evidence>
<keyword evidence="4" id="KW-1015">Disulfide bond</keyword>